<keyword evidence="9" id="KW-0175">Coiled coil</keyword>
<name>A0A9W7XI13_9FUNG</name>
<evidence type="ECO:0000256" key="7">
    <source>
        <dbReference type="ARBA" id="ARBA00023242"/>
    </source>
</evidence>
<evidence type="ECO:0000256" key="3">
    <source>
        <dbReference type="ARBA" id="ARBA00022723"/>
    </source>
</evidence>
<comment type="similarity">
    <text evidence="8">Belongs to the CWC16 family. YJU2 subfamily.</text>
</comment>
<accession>A0A9W7XI13</accession>
<keyword evidence="6" id="KW-0508">mRNA splicing</keyword>
<dbReference type="PANTHER" id="PTHR12111">
    <property type="entry name" value="SPLICING FACTOR YJU2"/>
    <property type="match status" value="1"/>
</dbReference>
<keyword evidence="4 8" id="KW-0747">Spliceosome</keyword>
<dbReference type="EMBL" id="JANBOH010000209">
    <property type="protein sequence ID" value="KAJ1643901.1"/>
    <property type="molecule type" value="Genomic_DNA"/>
</dbReference>
<evidence type="ECO:0000256" key="8">
    <source>
        <dbReference type="HAMAP-Rule" id="MF_03226"/>
    </source>
</evidence>
<keyword evidence="2" id="KW-0507">mRNA processing</keyword>
<reference evidence="11" key="1">
    <citation type="submission" date="2022-07" db="EMBL/GenBank/DDBJ databases">
        <title>Phylogenomic reconstructions and comparative analyses of Kickxellomycotina fungi.</title>
        <authorList>
            <person name="Reynolds N.K."/>
            <person name="Stajich J.E."/>
            <person name="Barry K."/>
            <person name="Grigoriev I.V."/>
            <person name="Crous P."/>
            <person name="Smith M.E."/>
        </authorList>
    </citation>
    <scope>NUCLEOTIDE SEQUENCE</scope>
    <source>
        <strain evidence="11">NBRC 105413</strain>
    </source>
</reference>
<dbReference type="InterPro" id="IPR007590">
    <property type="entry name" value="Saf4/Yju2"/>
</dbReference>
<dbReference type="GO" id="GO:0046872">
    <property type="term" value="F:metal ion binding"/>
    <property type="evidence" value="ECO:0007669"/>
    <property type="project" value="UniProtKB-KW"/>
</dbReference>
<feature type="binding site" evidence="8">
    <location>
        <position position="83"/>
    </location>
    <ligand>
        <name>Zn(2+)</name>
        <dbReference type="ChEBI" id="CHEBI:29105"/>
    </ligand>
</feature>
<feature type="compositionally biased region" description="Low complexity" evidence="10">
    <location>
        <begin position="266"/>
        <end position="280"/>
    </location>
</feature>
<gene>
    <name evidence="11" type="primary">cwf16</name>
    <name evidence="11" type="ORF">LPJ64_004370</name>
</gene>
<dbReference type="Pfam" id="PF04502">
    <property type="entry name" value="Saf4_Yju2"/>
    <property type="match status" value="1"/>
</dbReference>
<dbReference type="Proteomes" id="UP001145021">
    <property type="component" value="Unassembled WGS sequence"/>
</dbReference>
<comment type="function">
    <text evidence="8">Part of the spliceosome which catalyzes two sequential transesterification reactions, first the excision of the non-coding intron from pre-mRNA and then the ligation of the coding exons to form the mature mRNA. Plays a role in stabilizing the structure of the spliceosome catalytic core and docking of the branch helix into the active site, producing 5'-exon and lariat intron-3'-intermediates.</text>
</comment>
<comment type="caution">
    <text evidence="11">The sequence shown here is derived from an EMBL/GenBank/DDBJ whole genome shotgun (WGS) entry which is preliminary data.</text>
</comment>
<evidence type="ECO:0000256" key="5">
    <source>
        <dbReference type="ARBA" id="ARBA00022833"/>
    </source>
</evidence>
<dbReference type="InterPro" id="IPR043701">
    <property type="entry name" value="Yju2"/>
</dbReference>
<feature type="binding site" evidence="8">
    <location>
        <position position="80"/>
    </location>
    <ligand>
        <name>Zn(2+)</name>
        <dbReference type="ChEBI" id="CHEBI:29105"/>
    </ligand>
</feature>
<dbReference type="GO" id="GO:0071006">
    <property type="term" value="C:U2-type catalytic step 1 spliceosome"/>
    <property type="evidence" value="ECO:0007669"/>
    <property type="project" value="UniProtKB-UniRule"/>
</dbReference>
<feature type="region of interest" description="Disordered" evidence="10">
    <location>
        <begin position="236"/>
        <end position="322"/>
    </location>
</feature>
<evidence type="ECO:0000313" key="12">
    <source>
        <dbReference type="Proteomes" id="UP001145021"/>
    </source>
</evidence>
<dbReference type="HAMAP" id="MF_03226">
    <property type="entry name" value="YJU2"/>
    <property type="match status" value="1"/>
</dbReference>
<evidence type="ECO:0000313" key="11">
    <source>
        <dbReference type="EMBL" id="KAJ1643901.1"/>
    </source>
</evidence>
<dbReference type="GO" id="GO:0000349">
    <property type="term" value="P:generation of catalytic spliceosome for first transesterification step"/>
    <property type="evidence" value="ECO:0007669"/>
    <property type="project" value="UniProtKB-UniRule"/>
</dbReference>
<protein>
    <recommendedName>
        <fullName evidence="8">Splicing factor YJU2</fullName>
    </recommendedName>
</protein>
<evidence type="ECO:0000256" key="9">
    <source>
        <dbReference type="SAM" id="Coils"/>
    </source>
</evidence>
<keyword evidence="7 8" id="KW-0539">Nucleus</keyword>
<evidence type="ECO:0000256" key="6">
    <source>
        <dbReference type="ARBA" id="ARBA00023187"/>
    </source>
</evidence>
<evidence type="ECO:0000256" key="2">
    <source>
        <dbReference type="ARBA" id="ARBA00022664"/>
    </source>
</evidence>
<feature type="compositionally biased region" description="Polar residues" evidence="10">
    <location>
        <begin position="311"/>
        <end position="322"/>
    </location>
</feature>
<dbReference type="AlphaFoldDB" id="A0A9W7XI13"/>
<keyword evidence="3 8" id="KW-0479">Metal-binding</keyword>
<proteinExistence type="inferred from homology"/>
<comment type="subunit">
    <text evidence="8">Component of the spliceosome. Present in the activated B complex, the catalytically activated B* complex which catalyzes the branching, the catalytic step 1 C complex catalyzing the exon ligation, and the postcatalytic P complex containing the ligated exons (mRNA) and the excised lariat intron.</text>
</comment>
<sequence length="322" mass="36924">MAERKVLNKYFPPDFDPAKIPRLRLGKNRQIKVRLMSPFSMRCETCGQWIGKGTKFNARKEAIEGEKFHSIQIYRFYIRCQRCAAEITFKTDPEKLNYQVEKGAQRNFEPWREENQLNRELKQAKEEEEENNPIKALENRTEQSRREMEIMDALDEIRMQNAKGERVSETAVLEAVKERGVDEEERKRMAEEEEDERLAQLAFNSAGGRRIKRAREEDAIDREQEIRVSALSVRNHVSQSLIKGKAPERESRFSRALMGIKKVKAKPAQPQPEAQSSPASEKCNSDKQSNESTLAGMLGAYGGSDTDSEDSFTSGVNSNNSN</sequence>
<evidence type="ECO:0000256" key="10">
    <source>
        <dbReference type="SAM" id="MobiDB-lite"/>
    </source>
</evidence>
<feature type="binding site" evidence="8">
    <location>
        <position position="46"/>
    </location>
    <ligand>
        <name>Zn(2+)</name>
        <dbReference type="ChEBI" id="CHEBI:29105"/>
    </ligand>
</feature>
<evidence type="ECO:0000256" key="4">
    <source>
        <dbReference type="ARBA" id="ARBA00022728"/>
    </source>
</evidence>
<evidence type="ECO:0000256" key="1">
    <source>
        <dbReference type="ARBA" id="ARBA00004123"/>
    </source>
</evidence>
<keyword evidence="5 8" id="KW-0862">Zinc</keyword>
<comment type="subcellular location">
    <subcellularLocation>
        <location evidence="1 8">Nucleus</location>
    </subcellularLocation>
</comment>
<feature type="coiled-coil region" evidence="9">
    <location>
        <begin position="111"/>
        <end position="201"/>
    </location>
</feature>
<dbReference type="PANTHER" id="PTHR12111:SF1">
    <property type="entry name" value="SPLICING FACTOR YJU2"/>
    <property type="match status" value="1"/>
</dbReference>
<keyword evidence="12" id="KW-1185">Reference proteome</keyword>
<organism evidence="11 12">
    <name type="scientific">Coemansia asiatica</name>
    <dbReference type="NCBI Taxonomy" id="1052880"/>
    <lineage>
        <taxon>Eukaryota</taxon>
        <taxon>Fungi</taxon>
        <taxon>Fungi incertae sedis</taxon>
        <taxon>Zoopagomycota</taxon>
        <taxon>Kickxellomycotina</taxon>
        <taxon>Kickxellomycetes</taxon>
        <taxon>Kickxellales</taxon>
        <taxon>Kickxellaceae</taxon>
        <taxon>Coemansia</taxon>
    </lineage>
</organism>
<feature type="binding site" evidence="8">
    <location>
        <position position="43"/>
    </location>
    <ligand>
        <name>Zn(2+)</name>
        <dbReference type="ChEBI" id="CHEBI:29105"/>
    </ligand>
</feature>